<protein>
    <submittedName>
        <fullName evidence="1">Uncharacterized protein</fullName>
    </submittedName>
</protein>
<name>A0A0N9UH30_SPHMC</name>
<evidence type="ECO:0000313" key="2">
    <source>
        <dbReference type="Proteomes" id="UP000058074"/>
    </source>
</evidence>
<reference evidence="1 2" key="1">
    <citation type="journal article" date="2015" name="Genome Announc.">
        <title>Complete Genome Sequence of Polypropylene Glycol- and Polyethylene Glycol-Degrading Sphingopyxis macrogoltabida Strain EY-1.</title>
        <authorList>
            <person name="Ohtsubo Y."/>
            <person name="Nagata Y."/>
            <person name="Numata M."/>
            <person name="Tsuchikane K."/>
            <person name="Hosoyama A."/>
            <person name="Yamazoe A."/>
            <person name="Tsuda M."/>
            <person name="Fujita N."/>
            <person name="Kawai F."/>
        </authorList>
    </citation>
    <scope>NUCLEOTIDE SEQUENCE [LARGE SCALE GENOMIC DNA]</scope>
    <source>
        <strain evidence="1 2">EY-1</strain>
        <plasmid evidence="1">1</plasmid>
    </source>
</reference>
<sequence length="66" mass="7374">MIGERPGCCMFVMGAVGEMNDAYRLLIEEQRESFIARVFEAEGTPDALVRMIPKHSPHMIRHGSGP</sequence>
<geneLocation type="plasmid" evidence="1 2">
    <name>1</name>
</geneLocation>
<dbReference type="EMBL" id="CP012701">
    <property type="protein sequence ID" value="ALH83061.1"/>
    <property type="molecule type" value="Genomic_DNA"/>
</dbReference>
<gene>
    <name evidence="1" type="ORF">AN936_23215</name>
</gene>
<evidence type="ECO:0000313" key="1">
    <source>
        <dbReference type="EMBL" id="ALH83061.1"/>
    </source>
</evidence>
<dbReference type="AlphaFoldDB" id="A0A0N9UH30"/>
<accession>A0A0N9UH30</accession>
<keyword evidence="1" id="KW-0614">Plasmid</keyword>
<proteinExistence type="predicted"/>
<organism evidence="1 2">
    <name type="scientific">Sphingopyxis macrogoltabida</name>
    <name type="common">Sphingomonas macrogoltabidus</name>
    <dbReference type="NCBI Taxonomy" id="33050"/>
    <lineage>
        <taxon>Bacteria</taxon>
        <taxon>Pseudomonadati</taxon>
        <taxon>Pseudomonadota</taxon>
        <taxon>Alphaproteobacteria</taxon>
        <taxon>Sphingomonadales</taxon>
        <taxon>Sphingomonadaceae</taxon>
        <taxon>Sphingopyxis</taxon>
    </lineage>
</organism>
<dbReference type="Proteomes" id="UP000058074">
    <property type="component" value="Plasmid 1"/>
</dbReference>
<dbReference type="KEGG" id="smag:AN936_23215"/>